<gene>
    <name evidence="9" type="ORF">CFOL_v3_30538</name>
</gene>
<protein>
    <submittedName>
        <fullName evidence="9">AP2 domain-containing protein</fullName>
    </submittedName>
</protein>
<evidence type="ECO:0000259" key="8">
    <source>
        <dbReference type="PROSITE" id="PS51032"/>
    </source>
</evidence>
<comment type="caution">
    <text evidence="9">The sequence shown here is derived from an EMBL/GenBank/DDBJ whole genome shotgun (WGS) entry which is preliminary data.</text>
</comment>
<evidence type="ECO:0000256" key="5">
    <source>
        <dbReference type="ARBA" id="ARBA00023242"/>
    </source>
</evidence>
<evidence type="ECO:0000313" key="10">
    <source>
        <dbReference type="Proteomes" id="UP000187406"/>
    </source>
</evidence>
<dbReference type="Pfam" id="PF00847">
    <property type="entry name" value="AP2"/>
    <property type="match status" value="1"/>
</dbReference>
<dbReference type="CDD" id="cd00018">
    <property type="entry name" value="AP2"/>
    <property type="match status" value="1"/>
</dbReference>
<organism evidence="9 10">
    <name type="scientific">Cephalotus follicularis</name>
    <name type="common">Albany pitcher plant</name>
    <dbReference type="NCBI Taxonomy" id="3775"/>
    <lineage>
        <taxon>Eukaryota</taxon>
        <taxon>Viridiplantae</taxon>
        <taxon>Streptophyta</taxon>
        <taxon>Embryophyta</taxon>
        <taxon>Tracheophyta</taxon>
        <taxon>Spermatophyta</taxon>
        <taxon>Magnoliopsida</taxon>
        <taxon>eudicotyledons</taxon>
        <taxon>Gunneridae</taxon>
        <taxon>Pentapetalae</taxon>
        <taxon>rosids</taxon>
        <taxon>fabids</taxon>
        <taxon>Oxalidales</taxon>
        <taxon>Cephalotaceae</taxon>
        <taxon>Cephalotus</taxon>
    </lineage>
</organism>
<keyword evidence="5" id="KW-0539">Nucleus</keyword>
<feature type="compositionally biased region" description="Pro residues" evidence="7">
    <location>
        <begin position="12"/>
        <end position="23"/>
    </location>
</feature>
<dbReference type="GO" id="GO:0003677">
    <property type="term" value="F:DNA binding"/>
    <property type="evidence" value="ECO:0007669"/>
    <property type="project" value="UniProtKB-KW"/>
</dbReference>
<dbReference type="SUPFAM" id="SSF54171">
    <property type="entry name" value="DNA-binding domain"/>
    <property type="match status" value="1"/>
</dbReference>
<evidence type="ECO:0000256" key="4">
    <source>
        <dbReference type="ARBA" id="ARBA00023163"/>
    </source>
</evidence>
<dbReference type="FunFam" id="3.30.730.10:FF:000001">
    <property type="entry name" value="Ethylene-responsive transcription factor 2"/>
    <property type="match status" value="1"/>
</dbReference>
<name>A0A1Q3D3S4_CEPFO</name>
<sequence length="194" mass="21827">MQKASKRLKLTAPPPPLPPPPTLPRLSYEQEIYVMVSALKNVINGTNTFDFFQNLCNPITTVTTQTGTTILSQSDLDTCQQCKIEGCLGCMFFPPTTQQQEDMRLGANNIKKRAKKKYRGVRQRPWGKWAAEIRDPRRATRVWLGTFNSAEEAAMAYDKAATDFRGPRAKLNFPCLDDVVNMSTGESSKPPHKF</sequence>
<dbReference type="STRING" id="3775.A0A1Q3D3S4"/>
<dbReference type="AlphaFoldDB" id="A0A1Q3D3S4"/>
<dbReference type="InterPro" id="IPR001471">
    <property type="entry name" value="AP2/ERF_dom"/>
</dbReference>
<proteinExistence type="inferred from homology"/>
<evidence type="ECO:0000256" key="7">
    <source>
        <dbReference type="SAM" id="MobiDB-lite"/>
    </source>
</evidence>
<accession>A0A1Q3D3S4</accession>
<evidence type="ECO:0000256" key="1">
    <source>
        <dbReference type="ARBA" id="ARBA00004123"/>
    </source>
</evidence>
<dbReference type="InterPro" id="IPR044808">
    <property type="entry name" value="ERF_plant"/>
</dbReference>
<feature type="region of interest" description="Disordered" evidence="7">
    <location>
        <begin position="1"/>
        <end position="23"/>
    </location>
</feature>
<evidence type="ECO:0000313" key="9">
    <source>
        <dbReference type="EMBL" id="GAV87112.1"/>
    </source>
</evidence>
<dbReference type="InParanoid" id="A0A1Q3D3S4"/>
<dbReference type="InterPro" id="IPR016177">
    <property type="entry name" value="DNA-bd_dom_sf"/>
</dbReference>
<dbReference type="GO" id="GO:0003700">
    <property type="term" value="F:DNA-binding transcription factor activity"/>
    <property type="evidence" value="ECO:0007669"/>
    <property type="project" value="InterPro"/>
</dbReference>
<reference evidence="10" key="1">
    <citation type="submission" date="2016-04" db="EMBL/GenBank/DDBJ databases">
        <title>Cephalotus genome sequencing.</title>
        <authorList>
            <person name="Fukushima K."/>
            <person name="Hasebe M."/>
            <person name="Fang X."/>
        </authorList>
    </citation>
    <scope>NUCLEOTIDE SEQUENCE [LARGE SCALE GENOMIC DNA]</scope>
    <source>
        <strain evidence="10">cv. St1</strain>
    </source>
</reference>
<evidence type="ECO:0000256" key="6">
    <source>
        <dbReference type="ARBA" id="ARBA00024343"/>
    </source>
</evidence>
<keyword evidence="3" id="KW-0238">DNA-binding</keyword>
<dbReference type="GO" id="GO:0005634">
    <property type="term" value="C:nucleus"/>
    <property type="evidence" value="ECO:0007669"/>
    <property type="project" value="UniProtKB-SubCell"/>
</dbReference>
<dbReference type="FunCoup" id="A0A1Q3D3S4">
    <property type="interactions" value="32"/>
</dbReference>
<dbReference type="PROSITE" id="PS51032">
    <property type="entry name" value="AP2_ERF"/>
    <property type="match status" value="1"/>
</dbReference>
<keyword evidence="10" id="KW-1185">Reference proteome</keyword>
<dbReference type="PRINTS" id="PR00367">
    <property type="entry name" value="ETHRSPELEMNT"/>
</dbReference>
<comment type="similarity">
    <text evidence="6">Belongs to the AP2/ERF transcription factor family. ERF subfamily.</text>
</comment>
<dbReference type="PANTHER" id="PTHR31190">
    <property type="entry name" value="DNA-BINDING DOMAIN"/>
    <property type="match status" value="1"/>
</dbReference>
<keyword evidence="4" id="KW-0804">Transcription</keyword>
<comment type="subcellular location">
    <subcellularLocation>
        <location evidence="1">Nucleus</location>
    </subcellularLocation>
</comment>
<evidence type="ECO:0000256" key="3">
    <source>
        <dbReference type="ARBA" id="ARBA00023125"/>
    </source>
</evidence>
<feature type="domain" description="AP2/ERF" evidence="8">
    <location>
        <begin position="117"/>
        <end position="174"/>
    </location>
</feature>
<evidence type="ECO:0000256" key="2">
    <source>
        <dbReference type="ARBA" id="ARBA00023015"/>
    </source>
</evidence>
<dbReference type="OrthoDB" id="642765at2759"/>
<dbReference type="PANTHER" id="PTHR31190:SF181">
    <property type="entry name" value="OS02G0764700 PROTEIN"/>
    <property type="match status" value="1"/>
</dbReference>
<dbReference type="GO" id="GO:0009873">
    <property type="term" value="P:ethylene-activated signaling pathway"/>
    <property type="evidence" value="ECO:0007669"/>
    <property type="project" value="InterPro"/>
</dbReference>
<keyword evidence="2" id="KW-0805">Transcription regulation</keyword>
<dbReference type="Proteomes" id="UP000187406">
    <property type="component" value="Unassembled WGS sequence"/>
</dbReference>
<dbReference type="SMART" id="SM00380">
    <property type="entry name" value="AP2"/>
    <property type="match status" value="1"/>
</dbReference>
<dbReference type="EMBL" id="BDDD01004177">
    <property type="protein sequence ID" value="GAV87112.1"/>
    <property type="molecule type" value="Genomic_DNA"/>
</dbReference>
<dbReference type="InterPro" id="IPR036955">
    <property type="entry name" value="AP2/ERF_dom_sf"/>
</dbReference>
<dbReference type="Gene3D" id="3.30.730.10">
    <property type="entry name" value="AP2/ERF domain"/>
    <property type="match status" value="1"/>
</dbReference>